<dbReference type="InterPro" id="IPR051266">
    <property type="entry name" value="CLCR"/>
</dbReference>
<proteinExistence type="predicted"/>
<gene>
    <name evidence="2" type="ORF">S7711_09680</name>
</gene>
<keyword evidence="3" id="KW-1185">Reference proteome</keyword>
<dbReference type="InterPro" id="IPR008922">
    <property type="entry name" value="Di-copper_centre_dom_sf"/>
</dbReference>
<dbReference type="Gene3D" id="3.40.50.410">
    <property type="entry name" value="von Willebrand factor, type A domain"/>
    <property type="match status" value="1"/>
</dbReference>
<dbReference type="HOGENOM" id="CLU_406614_0_0_1"/>
<name>A0A084AXD0_STACB</name>
<evidence type="ECO:0000313" key="3">
    <source>
        <dbReference type="Proteomes" id="UP000028045"/>
    </source>
</evidence>
<dbReference type="OrthoDB" id="687730at2759"/>
<dbReference type="InterPro" id="IPR002035">
    <property type="entry name" value="VWF_A"/>
</dbReference>
<dbReference type="SMART" id="SM00327">
    <property type="entry name" value="VWA"/>
    <property type="match status" value="1"/>
</dbReference>
<dbReference type="InterPro" id="IPR013788">
    <property type="entry name" value="Hemocyanin/hexamerin"/>
</dbReference>
<protein>
    <recommendedName>
        <fullName evidence="1">VWFA domain-containing protein</fullName>
    </recommendedName>
</protein>
<feature type="domain" description="VWFA" evidence="1">
    <location>
        <begin position="34"/>
        <end position="208"/>
    </location>
</feature>
<dbReference type="Pfam" id="PF13519">
    <property type="entry name" value="VWA_2"/>
    <property type="match status" value="1"/>
</dbReference>
<dbReference type="PROSITE" id="PS00210">
    <property type="entry name" value="HEMOCYANIN_2"/>
    <property type="match status" value="1"/>
</dbReference>
<sequence length="676" mass="72533">MACFTTSPRDPIFWQYHSIFNEVQEAWHSLQPANVALVIDRSGSMASTIPSEGTTRLQAAKDAAQMFADMVDVTSEHRLGLVSFSNAATTNLALTSASSFSSALNTALGSVTANGLTSIGAGLNAAQAMVNGGSQPRKGIVLLTDGRENVAPMINSVNLGDTHLCAVGFGSPNNLDGDKLRDLAELQGGIWTSTQVTTELKKIFVQCFSNIFDTQQALDPVDSLPVSSLVSAPTIHGSLGDDTAVFVLGWANSTAQLLLSITTPLGSIVNLDAPNVQSRVGRTWHVVRIKLPYQGERDGDWTARAVLQPTRGYVNGFSSLAVADWTAGTQLVRSQLATLCANGCRSVLFYQDMTNDTIFSHDGATGIYHEAVFSQSSRGNIGNTTVASSPADFATLLGRGGWDLIVYNAPLPSTAQVYDQALSQLLCGGRIKFVISDTRSTTSADAILRCAGVTRGAFTTTTELVYLTPTTSELIPSLFQFKEAPVRGIRSYALTGGSVHANYAGGFRGAASIGVGGSGSGTIAYFISVLAKSSVRLKPYPYLSNITVGQDFHPSFYIPIPYRPECGFNQVDANVTITRPLMSLAAIREEFGDGQDEDAPSVRIPTETNTFPLYDDGTNGDRVRGDYHFETALSNFTQFDGEYKLHARIRLCNRRPCGRLSCIVREAEHVLDVRPR</sequence>
<dbReference type="SUPFAM" id="SSF53300">
    <property type="entry name" value="vWA-like"/>
    <property type="match status" value="1"/>
</dbReference>
<dbReference type="AlphaFoldDB" id="A0A084AXD0"/>
<dbReference type="PANTHER" id="PTHR10579:SF43">
    <property type="entry name" value="ZINC FINGER (C3HC4-TYPE RING FINGER) FAMILY PROTEIN"/>
    <property type="match status" value="1"/>
</dbReference>
<dbReference type="SUPFAM" id="SSF48056">
    <property type="entry name" value="Di-copper centre-containing domain"/>
    <property type="match status" value="1"/>
</dbReference>
<dbReference type="Proteomes" id="UP000028045">
    <property type="component" value="Unassembled WGS sequence"/>
</dbReference>
<accession>A0A084AXD0</accession>
<reference evidence="2 3" key="1">
    <citation type="journal article" date="2014" name="BMC Genomics">
        <title>Comparative genome sequencing reveals chemotype-specific gene clusters in the toxigenic black mold Stachybotrys.</title>
        <authorList>
            <person name="Semeiks J."/>
            <person name="Borek D."/>
            <person name="Otwinowski Z."/>
            <person name="Grishin N.V."/>
        </authorList>
    </citation>
    <scope>NUCLEOTIDE SEQUENCE [LARGE SCALE GENOMIC DNA]</scope>
    <source>
        <strain evidence="3">CBS 109288 / IBT 7711</strain>
    </source>
</reference>
<dbReference type="EMBL" id="KL648502">
    <property type="protein sequence ID" value="KEY69959.1"/>
    <property type="molecule type" value="Genomic_DNA"/>
</dbReference>
<dbReference type="PROSITE" id="PS50234">
    <property type="entry name" value="VWFA"/>
    <property type="match status" value="1"/>
</dbReference>
<dbReference type="InterPro" id="IPR036465">
    <property type="entry name" value="vWFA_dom_sf"/>
</dbReference>
<evidence type="ECO:0000313" key="2">
    <source>
        <dbReference type="EMBL" id="KEY69959.1"/>
    </source>
</evidence>
<dbReference type="PANTHER" id="PTHR10579">
    <property type="entry name" value="CALCIUM-ACTIVATED CHLORIDE CHANNEL REGULATOR"/>
    <property type="match status" value="1"/>
</dbReference>
<evidence type="ECO:0000259" key="1">
    <source>
        <dbReference type="PROSITE" id="PS50234"/>
    </source>
</evidence>
<organism evidence="2 3">
    <name type="scientific">Stachybotrys chartarum (strain CBS 109288 / IBT 7711)</name>
    <name type="common">Toxic black mold</name>
    <name type="synonym">Stilbospora chartarum</name>
    <dbReference type="NCBI Taxonomy" id="1280523"/>
    <lineage>
        <taxon>Eukaryota</taxon>
        <taxon>Fungi</taxon>
        <taxon>Dikarya</taxon>
        <taxon>Ascomycota</taxon>
        <taxon>Pezizomycotina</taxon>
        <taxon>Sordariomycetes</taxon>
        <taxon>Hypocreomycetidae</taxon>
        <taxon>Hypocreales</taxon>
        <taxon>Stachybotryaceae</taxon>
        <taxon>Stachybotrys</taxon>
    </lineage>
</organism>